<evidence type="ECO:0000313" key="5">
    <source>
        <dbReference type="EMBL" id="MBB4021520.1"/>
    </source>
</evidence>
<protein>
    <submittedName>
        <fullName evidence="5">GT2 family glycosyltransferase</fullName>
    </submittedName>
</protein>
<evidence type="ECO:0000313" key="6">
    <source>
        <dbReference type="Proteomes" id="UP000585681"/>
    </source>
</evidence>
<comment type="similarity">
    <text evidence="1">Belongs to the glycosyltransferase 2 family.</text>
</comment>
<dbReference type="RefSeq" id="WP_235974408.1">
    <property type="nucleotide sequence ID" value="NZ_JACIEQ010000001.1"/>
</dbReference>
<sequence length="291" mass="32265">MAMQPDGTPRYAVIIPHYNDTVRLARCLAALMQNDTDDTEIVVVDNQSDTPLDALAAQYPSVRFVIEPSKGAAAARNRGVLETSAPCLFFLDADCVPTQGWLSAAKAAITEDVVIGGRIDVFDEGTGPRTGAQAFETVFAFDQRLYVEEHGFSVTANLLTTRAVFNDVGPLIVGVSEDVDWCRRATAKGYRLIYDDSVAVQHPTRADWGALRKKWRRMTDEAFELKSAQPFGRLKWGLRALAMPLSVIAHAPRVITSQKLRSGRERLQALMTLAQIRMTRLVWMLSQSIRP</sequence>
<dbReference type="InterPro" id="IPR001173">
    <property type="entry name" value="Glyco_trans_2-like"/>
</dbReference>
<dbReference type="Proteomes" id="UP000585681">
    <property type="component" value="Unassembled WGS sequence"/>
</dbReference>
<keyword evidence="6" id="KW-1185">Reference proteome</keyword>
<keyword evidence="3 5" id="KW-0808">Transferase</keyword>
<evidence type="ECO:0000256" key="1">
    <source>
        <dbReference type="ARBA" id="ARBA00006739"/>
    </source>
</evidence>
<organism evidence="5 6">
    <name type="scientific">Actibacterium naphthalenivorans</name>
    <dbReference type="NCBI Taxonomy" id="1614693"/>
    <lineage>
        <taxon>Bacteria</taxon>
        <taxon>Pseudomonadati</taxon>
        <taxon>Pseudomonadota</taxon>
        <taxon>Alphaproteobacteria</taxon>
        <taxon>Rhodobacterales</taxon>
        <taxon>Roseobacteraceae</taxon>
        <taxon>Actibacterium</taxon>
    </lineage>
</organism>
<comment type="caution">
    <text evidence="5">The sequence shown here is derived from an EMBL/GenBank/DDBJ whole genome shotgun (WGS) entry which is preliminary data.</text>
</comment>
<dbReference type="SUPFAM" id="SSF53448">
    <property type="entry name" value="Nucleotide-diphospho-sugar transferases"/>
    <property type="match status" value="1"/>
</dbReference>
<dbReference type="GO" id="GO:0016757">
    <property type="term" value="F:glycosyltransferase activity"/>
    <property type="evidence" value="ECO:0007669"/>
    <property type="project" value="UniProtKB-KW"/>
</dbReference>
<dbReference type="InterPro" id="IPR029044">
    <property type="entry name" value="Nucleotide-diphossugar_trans"/>
</dbReference>
<dbReference type="EMBL" id="JACIEQ010000001">
    <property type="protein sequence ID" value="MBB4021520.1"/>
    <property type="molecule type" value="Genomic_DNA"/>
</dbReference>
<dbReference type="PANTHER" id="PTHR43179">
    <property type="entry name" value="RHAMNOSYLTRANSFERASE WBBL"/>
    <property type="match status" value="1"/>
</dbReference>
<evidence type="ECO:0000256" key="2">
    <source>
        <dbReference type="ARBA" id="ARBA00022676"/>
    </source>
</evidence>
<name>A0A840C8W8_9RHOB</name>
<proteinExistence type="inferred from homology"/>
<keyword evidence="2" id="KW-0328">Glycosyltransferase</keyword>
<gene>
    <name evidence="5" type="ORF">GGR17_001311</name>
</gene>
<dbReference type="Pfam" id="PF00535">
    <property type="entry name" value="Glycos_transf_2"/>
    <property type="match status" value="1"/>
</dbReference>
<feature type="domain" description="Glycosyltransferase 2-like" evidence="4">
    <location>
        <begin position="13"/>
        <end position="138"/>
    </location>
</feature>
<dbReference type="PANTHER" id="PTHR43179:SF12">
    <property type="entry name" value="GALACTOFURANOSYLTRANSFERASE GLFT2"/>
    <property type="match status" value="1"/>
</dbReference>
<reference evidence="5" key="1">
    <citation type="submission" date="2020-08" db="EMBL/GenBank/DDBJ databases">
        <title>Genomic Encyclopedia of Type Strains, Phase IV (KMG-IV): sequencing the most valuable type-strain genomes for metagenomic binning, comparative biology and taxonomic classification.</title>
        <authorList>
            <person name="Goeker M."/>
        </authorList>
    </citation>
    <scope>NUCLEOTIDE SEQUENCE [LARGE SCALE GENOMIC DNA]</scope>
    <source>
        <strain evidence="5">DSM 105040</strain>
    </source>
</reference>
<evidence type="ECO:0000259" key="4">
    <source>
        <dbReference type="Pfam" id="PF00535"/>
    </source>
</evidence>
<accession>A0A840C8W8</accession>
<dbReference type="AlphaFoldDB" id="A0A840C8W8"/>
<dbReference type="Gene3D" id="3.90.550.10">
    <property type="entry name" value="Spore Coat Polysaccharide Biosynthesis Protein SpsA, Chain A"/>
    <property type="match status" value="1"/>
</dbReference>
<evidence type="ECO:0000256" key="3">
    <source>
        <dbReference type="ARBA" id="ARBA00022679"/>
    </source>
</evidence>